<comment type="caution">
    <text evidence="3">The sequence shown here is derived from an EMBL/GenBank/DDBJ whole genome shotgun (WGS) entry which is preliminary data.</text>
</comment>
<dbReference type="PRINTS" id="PR00081">
    <property type="entry name" value="GDHRDH"/>
</dbReference>
<organism evidence="3 4">
    <name type="scientific">Tolumonas osonensis</name>
    <dbReference type="NCBI Taxonomy" id="675874"/>
    <lineage>
        <taxon>Bacteria</taxon>
        <taxon>Pseudomonadati</taxon>
        <taxon>Pseudomonadota</taxon>
        <taxon>Gammaproteobacteria</taxon>
        <taxon>Aeromonadales</taxon>
        <taxon>Aeromonadaceae</taxon>
        <taxon>Tolumonas</taxon>
    </lineage>
</organism>
<dbReference type="Gene3D" id="3.40.50.720">
    <property type="entry name" value="NAD(P)-binding Rossmann-like Domain"/>
    <property type="match status" value="1"/>
</dbReference>
<dbReference type="AlphaFoldDB" id="A0A841G9R3"/>
<proteinExistence type="inferred from homology"/>
<evidence type="ECO:0000256" key="2">
    <source>
        <dbReference type="ARBA" id="ARBA00023002"/>
    </source>
</evidence>
<name>A0A841G9R3_9GAMM</name>
<evidence type="ECO:0000256" key="1">
    <source>
        <dbReference type="ARBA" id="ARBA00006484"/>
    </source>
</evidence>
<reference evidence="3 4" key="1">
    <citation type="submission" date="2020-08" db="EMBL/GenBank/DDBJ databases">
        <title>Genomic Encyclopedia of Type Strains, Phase IV (KMG-IV): sequencing the most valuable type-strain genomes for metagenomic binning, comparative biology and taxonomic classification.</title>
        <authorList>
            <person name="Goeker M."/>
        </authorList>
    </citation>
    <scope>NUCLEOTIDE SEQUENCE [LARGE SCALE GENOMIC DNA]</scope>
    <source>
        <strain evidence="3 4">DSM 22975</strain>
    </source>
</reference>
<dbReference type="InterPro" id="IPR036291">
    <property type="entry name" value="NAD(P)-bd_dom_sf"/>
</dbReference>
<protein>
    <submittedName>
        <fullName evidence="3">NAD(P)-dependent dehydrogenase (Short-subunit alcohol dehydrogenase family)</fullName>
    </submittedName>
</protein>
<dbReference type="SUPFAM" id="SSF51735">
    <property type="entry name" value="NAD(P)-binding Rossmann-fold domains"/>
    <property type="match status" value="1"/>
</dbReference>
<dbReference type="GO" id="GO:0016491">
    <property type="term" value="F:oxidoreductase activity"/>
    <property type="evidence" value="ECO:0007669"/>
    <property type="project" value="UniProtKB-KW"/>
</dbReference>
<dbReference type="Proteomes" id="UP000585721">
    <property type="component" value="Unassembled WGS sequence"/>
</dbReference>
<dbReference type="Pfam" id="PF00106">
    <property type="entry name" value="adh_short"/>
    <property type="match status" value="1"/>
</dbReference>
<dbReference type="PANTHER" id="PTHR44196">
    <property type="entry name" value="DEHYDROGENASE/REDUCTASE SDR FAMILY MEMBER 7B"/>
    <property type="match status" value="1"/>
</dbReference>
<dbReference type="EMBL" id="JACHGR010000002">
    <property type="protein sequence ID" value="MBB6054679.1"/>
    <property type="molecule type" value="Genomic_DNA"/>
</dbReference>
<accession>A0A841G9R3</accession>
<dbReference type="RefSeq" id="WP_223157736.1">
    <property type="nucleotide sequence ID" value="NZ_JACHGR010000002.1"/>
</dbReference>
<dbReference type="GO" id="GO:0016020">
    <property type="term" value="C:membrane"/>
    <property type="evidence" value="ECO:0007669"/>
    <property type="project" value="TreeGrafter"/>
</dbReference>
<dbReference type="PANTHER" id="PTHR44196:SF1">
    <property type="entry name" value="DEHYDROGENASE_REDUCTASE SDR FAMILY MEMBER 7B"/>
    <property type="match status" value="1"/>
</dbReference>
<keyword evidence="2" id="KW-0560">Oxidoreductase</keyword>
<comment type="similarity">
    <text evidence="1">Belongs to the short-chain dehydrogenases/reductases (SDR) family.</text>
</comment>
<keyword evidence="4" id="KW-1185">Reference proteome</keyword>
<gene>
    <name evidence="3" type="ORF">HNR75_000551</name>
</gene>
<sequence>MKILITGASSGLGLQLAQDYLLEKHQVFACGRNAEKLANHFQHSDASTLVFDSTNKEQTDATLACVETLDLLILNAGTCRYVDNPMQLDATLFTDVFSTNVTGSLNVLAACLPKMKPGSQLVFISSAASRLPLPRAEAYGASKAAIDYLAQTLEISLVPKGIACSLVQPGFIDTPLTQKNDFPMPWLMSVAEASQKIRRGIARRQRLIRFPWSLHLCFSLLHMLPHSLWASLARQFINRT</sequence>
<dbReference type="InterPro" id="IPR002347">
    <property type="entry name" value="SDR_fam"/>
</dbReference>
<evidence type="ECO:0000313" key="3">
    <source>
        <dbReference type="EMBL" id="MBB6054679.1"/>
    </source>
</evidence>
<evidence type="ECO:0000313" key="4">
    <source>
        <dbReference type="Proteomes" id="UP000585721"/>
    </source>
</evidence>